<evidence type="ECO:0000259" key="8">
    <source>
        <dbReference type="Pfam" id="PF20684"/>
    </source>
</evidence>
<evidence type="ECO:0000313" key="9">
    <source>
        <dbReference type="EMBL" id="KAK3938971.1"/>
    </source>
</evidence>
<dbReference type="GO" id="GO:0016020">
    <property type="term" value="C:membrane"/>
    <property type="evidence" value="ECO:0007669"/>
    <property type="project" value="UniProtKB-SubCell"/>
</dbReference>
<reference evidence="10" key="1">
    <citation type="journal article" date="2023" name="Mol. Phylogenet. Evol.">
        <title>Genome-scale phylogeny and comparative genomics of the fungal order Sordariales.</title>
        <authorList>
            <person name="Hensen N."/>
            <person name="Bonometti L."/>
            <person name="Westerberg I."/>
            <person name="Brannstrom I.O."/>
            <person name="Guillou S."/>
            <person name="Cros-Aarteil S."/>
            <person name="Calhoun S."/>
            <person name="Haridas S."/>
            <person name="Kuo A."/>
            <person name="Mondo S."/>
            <person name="Pangilinan J."/>
            <person name="Riley R."/>
            <person name="LaButti K."/>
            <person name="Andreopoulos B."/>
            <person name="Lipzen A."/>
            <person name="Chen C."/>
            <person name="Yan M."/>
            <person name="Daum C."/>
            <person name="Ng V."/>
            <person name="Clum A."/>
            <person name="Steindorff A."/>
            <person name="Ohm R.A."/>
            <person name="Martin F."/>
            <person name="Silar P."/>
            <person name="Natvig D.O."/>
            <person name="Lalanne C."/>
            <person name="Gautier V."/>
            <person name="Ament-Velasquez S.L."/>
            <person name="Kruys A."/>
            <person name="Hutchinson M.I."/>
            <person name="Powell A.J."/>
            <person name="Barry K."/>
            <person name="Miller A.N."/>
            <person name="Grigoriev I.V."/>
            <person name="Debuchy R."/>
            <person name="Gladieux P."/>
            <person name="Hiltunen Thoren M."/>
            <person name="Johannesson H."/>
        </authorList>
    </citation>
    <scope>NUCLEOTIDE SEQUENCE [LARGE SCALE GENOMIC DNA]</scope>
    <source>
        <strain evidence="10">CBS 340.73</strain>
    </source>
</reference>
<keyword evidence="2 7" id="KW-0812">Transmembrane</keyword>
<dbReference type="InterPro" id="IPR052337">
    <property type="entry name" value="SAT4-like"/>
</dbReference>
<feature type="transmembrane region" description="Helical" evidence="7">
    <location>
        <begin position="83"/>
        <end position="104"/>
    </location>
</feature>
<feature type="domain" description="Rhodopsin" evidence="8">
    <location>
        <begin position="67"/>
        <end position="304"/>
    </location>
</feature>
<evidence type="ECO:0000256" key="7">
    <source>
        <dbReference type="SAM" id="Phobius"/>
    </source>
</evidence>
<evidence type="ECO:0000256" key="2">
    <source>
        <dbReference type="ARBA" id="ARBA00022692"/>
    </source>
</evidence>
<dbReference type="AlphaFoldDB" id="A0AAN6N4E1"/>
<comment type="subcellular location">
    <subcellularLocation>
        <location evidence="1">Membrane</location>
        <topology evidence="1">Multi-pass membrane protein</topology>
    </subcellularLocation>
</comment>
<feature type="transmembrane region" description="Helical" evidence="7">
    <location>
        <begin position="209"/>
        <end position="229"/>
    </location>
</feature>
<comment type="similarity">
    <text evidence="5">Belongs to the SAT4 family.</text>
</comment>
<feature type="region of interest" description="Disordered" evidence="6">
    <location>
        <begin position="314"/>
        <end position="343"/>
    </location>
</feature>
<feature type="transmembrane region" description="Helical" evidence="7">
    <location>
        <begin position="241"/>
        <end position="259"/>
    </location>
</feature>
<evidence type="ECO:0000313" key="10">
    <source>
        <dbReference type="Proteomes" id="UP001303473"/>
    </source>
</evidence>
<keyword evidence="4 7" id="KW-0472">Membrane</keyword>
<evidence type="ECO:0000256" key="1">
    <source>
        <dbReference type="ARBA" id="ARBA00004141"/>
    </source>
</evidence>
<evidence type="ECO:0000256" key="6">
    <source>
        <dbReference type="SAM" id="MobiDB-lite"/>
    </source>
</evidence>
<feature type="transmembrane region" description="Helical" evidence="7">
    <location>
        <begin position="52"/>
        <end position="71"/>
    </location>
</feature>
<evidence type="ECO:0000256" key="3">
    <source>
        <dbReference type="ARBA" id="ARBA00022989"/>
    </source>
</evidence>
<dbReference type="Pfam" id="PF20684">
    <property type="entry name" value="Fung_rhodopsin"/>
    <property type="match status" value="1"/>
</dbReference>
<dbReference type="PANTHER" id="PTHR33048:SF42">
    <property type="entry name" value="INTEGRAL MEMBRANE PROTEIN"/>
    <property type="match status" value="1"/>
</dbReference>
<feature type="compositionally biased region" description="Low complexity" evidence="6">
    <location>
        <begin position="322"/>
        <end position="341"/>
    </location>
</feature>
<name>A0AAN6N4E1_9PEZI</name>
<dbReference type="EMBL" id="MU853819">
    <property type="protein sequence ID" value="KAK3938971.1"/>
    <property type="molecule type" value="Genomic_DNA"/>
</dbReference>
<evidence type="ECO:0000256" key="5">
    <source>
        <dbReference type="ARBA" id="ARBA00038359"/>
    </source>
</evidence>
<keyword evidence="3 7" id="KW-1133">Transmembrane helix</keyword>
<accession>A0AAN6N4E1</accession>
<comment type="caution">
    <text evidence="9">The sequence shown here is derived from an EMBL/GenBank/DDBJ whole genome shotgun (WGS) entry which is preliminary data.</text>
</comment>
<dbReference type="InterPro" id="IPR049326">
    <property type="entry name" value="Rhodopsin_dom_fungi"/>
</dbReference>
<dbReference type="Proteomes" id="UP001303473">
    <property type="component" value="Unassembled WGS sequence"/>
</dbReference>
<keyword evidence="10" id="KW-1185">Reference proteome</keyword>
<feature type="transmembrane region" description="Helical" evidence="7">
    <location>
        <begin position="279"/>
        <end position="303"/>
    </location>
</feature>
<protein>
    <recommendedName>
        <fullName evidence="8">Rhodopsin domain-containing protein</fullName>
    </recommendedName>
</protein>
<sequence length="418" mass="45140">MGLVAIRQGGQPTNVSLGPPSSGPVSVYGYCDLKYAGLATGPIPNQGPQTLAAVWALVSLATVFLAMRLYCKIWRLRGLWWDDVVLILSWVFFLADGIMSRLVVNLGVGKYPCDIDPRNLSLIGLEGNIGNTVGTLAVVWSKTSFAVTLLRLTEGKTKMFVWAIIISMNIAMGLSALFTWIECTPIPKTWDRTIPGTCWDTKVSNGYGIFAGCLSGVCDIVLALLPWRLVWDLQMQKREKMGVAIAMSMGVFAGSTAFVKSARILTLGSENFTYDGCALLVWAAAEIGTTIMASCIPVLRVFFRDVHIKTISSRHKSGSHASGPYKKQSSGGSGGSNSDKSNTLVGSAAQLKSPFDSPLRGDDSSDDQILPVQGLADLKAYGNPNGHGHIIRTQGYSVEHPHDQEHMSYEMKSVRCAV</sequence>
<proteinExistence type="inferred from homology"/>
<organism evidence="9 10">
    <name type="scientific">Diplogelasinospora grovesii</name>
    <dbReference type="NCBI Taxonomy" id="303347"/>
    <lineage>
        <taxon>Eukaryota</taxon>
        <taxon>Fungi</taxon>
        <taxon>Dikarya</taxon>
        <taxon>Ascomycota</taxon>
        <taxon>Pezizomycotina</taxon>
        <taxon>Sordariomycetes</taxon>
        <taxon>Sordariomycetidae</taxon>
        <taxon>Sordariales</taxon>
        <taxon>Diplogelasinosporaceae</taxon>
        <taxon>Diplogelasinospora</taxon>
    </lineage>
</organism>
<feature type="transmembrane region" description="Helical" evidence="7">
    <location>
        <begin position="159"/>
        <end position="181"/>
    </location>
</feature>
<feature type="transmembrane region" description="Helical" evidence="7">
    <location>
        <begin position="129"/>
        <end position="152"/>
    </location>
</feature>
<gene>
    <name evidence="9" type="ORF">QBC46DRAFT_355427</name>
</gene>
<evidence type="ECO:0000256" key="4">
    <source>
        <dbReference type="ARBA" id="ARBA00023136"/>
    </source>
</evidence>
<dbReference type="PANTHER" id="PTHR33048">
    <property type="entry name" value="PTH11-LIKE INTEGRAL MEMBRANE PROTEIN (AFU_ORTHOLOGUE AFUA_5G11245)"/>
    <property type="match status" value="1"/>
</dbReference>